<dbReference type="EMBL" id="JAVRQU010000002">
    <property type="protein sequence ID" value="KAK5706676.1"/>
    <property type="molecule type" value="Genomic_DNA"/>
</dbReference>
<dbReference type="Pfam" id="PF06985">
    <property type="entry name" value="HET"/>
    <property type="match status" value="1"/>
</dbReference>
<dbReference type="InterPro" id="IPR052895">
    <property type="entry name" value="HetReg/Transcr_Mod"/>
</dbReference>
<name>A0AAN8A575_9PEZI</name>
<organism evidence="2 3">
    <name type="scientific">Elasticomyces elasticus</name>
    <dbReference type="NCBI Taxonomy" id="574655"/>
    <lineage>
        <taxon>Eukaryota</taxon>
        <taxon>Fungi</taxon>
        <taxon>Dikarya</taxon>
        <taxon>Ascomycota</taxon>
        <taxon>Pezizomycotina</taxon>
        <taxon>Dothideomycetes</taxon>
        <taxon>Dothideomycetidae</taxon>
        <taxon>Mycosphaerellales</taxon>
        <taxon>Teratosphaeriaceae</taxon>
        <taxon>Elasticomyces</taxon>
    </lineage>
</organism>
<proteinExistence type="predicted"/>
<dbReference type="AlphaFoldDB" id="A0AAN8A575"/>
<feature type="domain" description="Heterokaryon incompatibility" evidence="1">
    <location>
        <begin position="47"/>
        <end position="251"/>
    </location>
</feature>
<accession>A0AAN8A575</accession>
<comment type="caution">
    <text evidence="2">The sequence shown here is derived from an EMBL/GenBank/DDBJ whole genome shotgun (WGS) entry which is preliminary data.</text>
</comment>
<dbReference type="InterPro" id="IPR010730">
    <property type="entry name" value="HET"/>
</dbReference>
<protein>
    <recommendedName>
        <fullName evidence="1">Heterokaryon incompatibility domain-containing protein</fullName>
    </recommendedName>
</protein>
<reference evidence="2" key="1">
    <citation type="submission" date="2023-08" db="EMBL/GenBank/DDBJ databases">
        <title>Black Yeasts Isolated from many extreme environments.</title>
        <authorList>
            <person name="Coleine C."/>
            <person name="Stajich J.E."/>
            <person name="Selbmann L."/>
        </authorList>
    </citation>
    <scope>NUCLEOTIDE SEQUENCE</scope>
    <source>
        <strain evidence="2">CCFEE 5810</strain>
    </source>
</reference>
<gene>
    <name evidence="2" type="ORF">LTR97_001666</name>
</gene>
<sequence length="598" mass="67856">MAAGYKWEPLDPTKHSIRLLRILPVIDQDKTMRVTLHTTCLNALEPYDAVSYMWGSDTSMQKILIDGKVALVRENIWRFLIHVRDSSLHDRLNPSLCTCYLGALLSSRSPEWIDALTIDQTNNDEKNDQVRQMKTIFSRAYRVVAWLGDASLKKTLSDRVAALNNSPPPNDPQLHRIRMLERSTDPVEVAEAAPATEIWQELHDHARFSQWFSGPGLIGDDVADSTKQIILDDLHAMCESPYWSRLWIVQELAVARVTCCVSGSVLLSVDDLEKFAGLLDASNKGSDERLAPFWNTIKCVQIRHPRSAGTARSRRSPTLADVIKRLSHHHCMDIRDHVYGTLGCVKRGDEFDVDYAVSTEAVLLRSLGFCHEEDNTADLKECAEMLTRVLRVSIQDIFRHPDLRQQVTNRRYRIQANICSYFERVPPADLDDDYCVATEARVEIVDSAGVSCIFKCHVLGYACCHPHQVAKIPDHCVVECELALGNRAKGTISLLFHLTGLDLLGQFKISRFASVRRSLPWWERTIKLTDNLQLGLREDMNTAAELGQIDWKVLKHDEKQTVQLPCSFSSLVELYGWFEQEESKDAGADDWPDSWEGM</sequence>
<evidence type="ECO:0000313" key="3">
    <source>
        <dbReference type="Proteomes" id="UP001310594"/>
    </source>
</evidence>
<dbReference type="Proteomes" id="UP001310594">
    <property type="component" value="Unassembled WGS sequence"/>
</dbReference>
<dbReference type="PANTHER" id="PTHR24148">
    <property type="entry name" value="ANKYRIN REPEAT DOMAIN-CONTAINING PROTEIN 39 HOMOLOG-RELATED"/>
    <property type="match status" value="1"/>
</dbReference>
<dbReference type="PANTHER" id="PTHR24148:SF73">
    <property type="entry name" value="HET DOMAIN PROTEIN (AFU_ORTHOLOGUE AFUA_8G01020)"/>
    <property type="match status" value="1"/>
</dbReference>
<evidence type="ECO:0000313" key="2">
    <source>
        <dbReference type="EMBL" id="KAK5706676.1"/>
    </source>
</evidence>
<evidence type="ECO:0000259" key="1">
    <source>
        <dbReference type="Pfam" id="PF06985"/>
    </source>
</evidence>